<dbReference type="AlphaFoldDB" id="A0A072P7W6"/>
<organism evidence="2 3">
    <name type="scientific">Exophiala aquamarina CBS 119918</name>
    <dbReference type="NCBI Taxonomy" id="1182545"/>
    <lineage>
        <taxon>Eukaryota</taxon>
        <taxon>Fungi</taxon>
        <taxon>Dikarya</taxon>
        <taxon>Ascomycota</taxon>
        <taxon>Pezizomycotina</taxon>
        <taxon>Eurotiomycetes</taxon>
        <taxon>Chaetothyriomycetidae</taxon>
        <taxon>Chaetothyriales</taxon>
        <taxon>Herpotrichiellaceae</taxon>
        <taxon>Exophiala</taxon>
    </lineage>
</organism>
<dbReference type="VEuPathDB" id="FungiDB:A1O9_08543"/>
<evidence type="ECO:0000259" key="1">
    <source>
        <dbReference type="Pfam" id="PF17187"/>
    </source>
</evidence>
<dbReference type="InterPro" id="IPR033394">
    <property type="entry name" value="Svf1-like_C"/>
</dbReference>
<name>A0A072P7W6_9EURO</name>
<dbReference type="Proteomes" id="UP000027920">
    <property type="component" value="Unassembled WGS sequence"/>
</dbReference>
<dbReference type="EMBL" id="AMGV01000007">
    <property type="protein sequence ID" value="KEF55792.1"/>
    <property type="molecule type" value="Genomic_DNA"/>
</dbReference>
<evidence type="ECO:0000313" key="2">
    <source>
        <dbReference type="EMBL" id="KEF55792.1"/>
    </source>
</evidence>
<dbReference type="OrthoDB" id="2590239at2759"/>
<gene>
    <name evidence="2" type="ORF">A1O9_08543</name>
</gene>
<protein>
    <recommendedName>
        <fullName evidence="1">Svf1-like C-terminal domain-containing protein</fullName>
    </recommendedName>
</protein>
<comment type="caution">
    <text evidence="2">The sequence shown here is derived from an EMBL/GenBank/DDBJ whole genome shotgun (WGS) entry which is preliminary data.</text>
</comment>
<accession>A0A072P7W6</accession>
<evidence type="ECO:0000313" key="3">
    <source>
        <dbReference type="Proteomes" id="UP000027920"/>
    </source>
</evidence>
<dbReference type="InterPro" id="IPR051385">
    <property type="entry name" value="Ceramide-binding_SVF1"/>
</dbReference>
<sequence length="145" mass="16387">MYIFALQGMKPHHEDIWNFVNFQSSTYSAVMMEFTTPLSYSSTVVNVGAIVADGQLIYTGVDNVAEHIEKQEDPEARWHEPTMIGYWWKSISPTSEGIETSLIGAPGKRQDRIDIIMRLKCLDSSKEPLIHPQALDNMNTSLPQT</sequence>
<dbReference type="RefSeq" id="XP_013258382.1">
    <property type="nucleotide sequence ID" value="XM_013402928.1"/>
</dbReference>
<dbReference type="PANTHER" id="PTHR47107">
    <property type="entry name" value="SVF1-LIKE PROTEIN YDR222W-RELATED"/>
    <property type="match status" value="1"/>
</dbReference>
<proteinExistence type="predicted"/>
<dbReference type="GO" id="GO:0005737">
    <property type="term" value="C:cytoplasm"/>
    <property type="evidence" value="ECO:0007669"/>
    <property type="project" value="TreeGrafter"/>
</dbReference>
<dbReference type="Pfam" id="PF17187">
    <property type="entry name" value="Svf1_C"/>
    <property type="match status" value="1"/>
</dbReference>
<keyword evidence="3" id="KW-1185">Reference proteome</keyword>
<feature type="domain" description="Svf1-like C-terminal" evidence="1">
    <location>
        <begin position="9"/>
        <end position="117"/>
    </location>
</feature>
<dbReference type="PANTHER" id="PTHR47107:SF1">
    <property type="entry name" value="CERAMIDE-BINDING PROTEIN SVF1-RELATED"/>
    <property type="match status" value="1"/>
</dbReference>
<reference evidence="2 3" key="1">
    <citation type="submission" date="2013-03" db="EMBL/GenBank/DDBJ databases">
        <title>The Genome Sequence of Exophiala aquamarina CBS 119918.</title>
        <authorList>
            <consortium name="The Broad Institute Genomics Platform"/>
            <person name="Cuomo C."/>
            <person name="de Hoog S."/>
            <person name="Gorbushina A."/>
            <person name="Walker B."/>
            <person name="Young S.K."/>
            <person name="Zeng Q."/>
            <person name="Gargeya S."/>
            <person name="Fitzgerald M."/>
            <person name="Haas B."/>
            <person name="Abouelleil A."/>
            <person name="Allen A.W."/>
            <person name="Alvarado L."/>
            <person name="Arachchi H.M."/>
            <person name="Berlin A.M."/>
            <person name="Chapman S.B."/>
            <person name="Gainer-Dewar J."/>
            <person name="Goldberg J."/>
            <person name="Griggs A."/>
            <person name="Gujja S."/>
            <person name="Hansen M."/>
            <person name="Howarth C."/>
            <person name="Imamovic A."/>
            <person name="Ireland A."/>
            <person name="Larimer J."/>
            <person name="McCowan C."/>
            <person name="Murphy C."/>
            <person name="Pearson M."/>
            <person name="Poon T.W."/>
            <person name="Priest M."/>
            <person name="Roberts A."/>
            <person name="Saif S."/>
            <person name="Shea T."/>
            <person name="Sisk P."/>
            <person name="Sykes S."/>
            <person name="Wortman J."/>
            <person name="Nusbaum C."/>
            <person name="Birren B."/>
        </authorList>
    </citation>
    <scope>NUCLEOTIDE SEQUENCE [LARGE SCALE GENOMIC DNA]</scope>
    <source>
        <strain evidence="2 3">CBS 119918</strain>
    </source>
</reference>
<dbReference type="GeneID" id="25283455"/>
<dbReference type="HOGENOM" id="CLU_1786844_0_0_1"/>